<evidence type="ECO:0000313" key="3">
    <source>
        <dbReference type="Proteomes" id="UP001633002"/>
    </source>
</evidence>
<dbReference type="AlphaFoldDB" id="A0ABD3GVA4"/>
<reference evidence="2 3" key="1">
    <citation type="submission" date="2024-09" db="EMBL/GenBank/DDBJ databases">
        <title>Chromosome-scale assembly of Riccia sorocarpa.</title>
        <authorList>
            <person name="Paukszto L."/>
        </authorList>
    </citation>
    <scope>NUCLEOTIDE SEQUENCE [LARGE SCALE GENOMIC DNA]</scope>
    <source>
        <strain evidence="2">LP-2024</strain>
        <tissue evidence="2">Aerial parts of the thallus</tissue>
    </source>
</reference>
<name>A0ABD3GVA4_9MARC</name>
<comment type="caution">
    <text evidence="2">The sequence shown here is derived from an EMBL/GenBank/DDBJ whole genome shotgun (WGS) entry which is preliminary data.</text>
</comment>
<organism evidence="2 3">
    <name type="scientific">Riccia sorocarpa</name>
    <dbReference type="NCBI Taxonomy" id="122646"/>
    <lineage>
        <taxon>Eukaryota</taxon>
        <taxon>Viridiplantae</taxon>
        <taxon>Streptophyta</taxon>
        <taxon>Embryophyta</taxon>
        <taxon>Marchantiophyta</taxon>
        <taxon>Marchantiopsida</taxon>
        <taxon>Marchantiidae</taxon>
        <taxon>Marchantiales</taxon>
        <taxon>Ricciaceae</taxon>
        <taxon>Riccia</taxon>
    </lineage>
</organism>
<keyword evidence="3" id="KW-1185">Reference proteome</keyword>
<accession>A0ABD3GVA4</accession>
<proteinExistence type="predicted"/>
<dbReference type="EMBL" id="JBJQOH010000006">
    <property type="protein sequence ID" value="KAL3683175.1"/>
    <property type="molecule type" value="Genomic_DNA"/>
</dbReference>
<gene>
    <name evidence="2" type="ORF">R1sor_001197</name>
</gene>
<evidence type="ECO:0000256" key="1">
    <source>
        <dbReference type="SAM" id="MobiDB-lite"/>
    </source>
</evidence>
<evidence type="ECO:0000313" key="2">
    <source>
        <dbReference type="EMBL" id="KAL3683175.1"/>
    </source>
</evidence>
<dbReference type="Proteomes" id="UP001633002">
    <property type="component" value="Unassembled WGS sequence"/>
</dbReference>
<feature type="region of interest" description="Disordered" evidence="1">
    <location>
        <begin position="70"/>
        <end position="93"/>
    </location>
</feature>
<protein>
    <submittedName>
        <fullName evidence="2">Uncharacterized protein</fullName>
    </submittedName>
</protein>
<sequence length="328" mass="36388">MELAAGTSGNDSRTNCQSVTMGMTWTNGMRAPSFLPWDASRWPSAVDLGIFLEFHLYIFVKSGIAIAGGRSGASPGQNIDNRRRSASPHSIPQARVQGIGRRTQCGRSVQVNPGCNICGVWRGASGRIGDMEERALGGFKRNVVFTVPGQDDDISGDTSVTTMAVKGCVRLKTDCQSDRMKAAMPAVYEQNYRKDFVEKGLPPAGTRNAFDKAFCKLLYAQQHLRRNVDFNRVQKRQDKWHRSATKVQSEPSVHEGSTSVADFVQYDENVWPLPTRSHLGEGHSSDDRDKAELVFSRAEAEVLRRDLEVARSRLEASIVEAEVLRRKL</sequence>